<dbReference type="AlphaFoldDB" id="A0A7X2T1I3"/>
<keyword evidence="6 9" id="KW-0521">NADP</keyword>
<dbReference type="Pfam" id="PF14748">
    <property type="entry name" value="P5CR_dimer"/>
    <property type="match status" value="1"/>
</dbReference>
<evidence type="ECO:0000256" key="9">
    <source>
        <dbReference type="HAMAP-Rule" id="MF_01925"/>
    </source>
</evidence>
<dbReference type="InterPro" id="IPR029036">
    <property type="entry name" value="P5CR_dimer"/>
</dbReference>
<dbReference type="PANTHER" id="PTHR11645:SF0">
    <property type="entry name" value="PYRROLINE-5-CARBOXYLATE REDUCTASE 3"/>
    <property type="match status" value="1"/>
</dbReference>
<dbReference type="GO" id="GO:0005737">
    <property type="term" value="C:cytoplasm"/>
    <property type="evidence" value="ECO:0007669"/>
    <property type="project" value="UniProtKB-SubCell"/>
</dbReference>
<dbReference type="EC" id="1.5.1.2" evidence="9 10"/>
<dbReference type="Pfam" id="PF03807">
    <property type="entry name" value="F420_oxidored"/>
    <property type="match status" value="1"/>
</dbReference>
<protein>
    <recommendedName>
        <fullName evidence="9 10">Pyrroline-5-carboxylate reductase</fullName>
        <shortName evidence="9">P5C reductase</shortName>
        <shortName evidence="9">P5CR</shortName>
        <ecNumber evidence="9 10">1.5.1.2</ecNumber>
    </recommendedName>
    <alternativeName>
        <fullName evidence="9">PCA reductase</fullName>
    </alternativeName>
</protein>
<evidence type="ECO:0000256" key="11">
    <source>
        <dbReference type="PIRSR" id="PIRSR000193-1"/>
    </source>
</evidence>
<comment type="catalytic activity">
    <reaction evidence="9">
        <text>L-proline + NAD(+) = (S)-1-pyrroline-5-carboxylate + NADH + 2 H(+)</text>
        <dbReference type="Rhea" id="RHEA:14105"/>
        <dbReference type="ChEBI" id="CHEBI:15378"/>
        <dbReference type="ChEBI" id="CHEBI:17388"/>
        <dbReference type="ChEBI" id="CHEBI:57540"/>
        <dbReference type="ChEBI" id="CHEBI:57945"/>
        <dbReference type="ChEBI" id="CHEBI:60039"/>
        <dbReference type="EC" id="1.5.1.2"/>
    </reaction>
</comment>
<reference evidence="15 16" key="1">
    <citation type="submission" date="2019-08" db="EMBL/GenBank/DDBJ databases">
        <title>In-depth cultivation of the pig gut microbiome towards novel bacterial diversity and tailored functional studies.</title>
        <authorList>
            <person name="Wylensek D."/>
            <person name="Hitch T.C.A."/>
            <person name="Clavel T."/>
        </authorList>
    </citation>
    <scope>NUCLEOTIDE SEQUENCE [LARGE SCALE GENOMIC DNA]</scope>
    <source>
        <strain evidence="15 16">WCA-383-APC-5B</strain>
    </source>
</reference>
<feature type="binding site" evidence="11">
    <location>
        <begin position="69"/>
        <end position="72"/>
    </location>
    <ligand>
        <name>NADP(+)</name>
        <dbReference type="ChEBI" id="CHEBI:58349"/>
    </ligand>
</feature>
<sequence>MNKKIGFIGCGNMGHAILKGIIDSGLCNVSDVFVSARTKETLEKIRNELAVNVCSNIEVAQKSDILFIAVKPNIFKSIIDEIKSFVSNDTVIVSIAAGVTIDNIEQWFGREIKATRTMPNTPALVGESMTAICFNEYMQDEGKKDIFDIFNSFGKCEELEEKYFHAFIAVSGSSPAYIFMLIEAMADSAVQMGIPRSKAYKFAAQAVMGSAKMILETGMHPGALKDMVCSPGGTTIDAVIELENSGFRSSVEKAMKCCEEKSKKL</sequence>
<evidence type="ECO:0000256" key="5">
    <source>
        <dbReference type="ARBA" id="ARBA00022650"/>
    </source>
</evidence>
<evidence type="ECO:0000256" key="3">
    <source>
        <dbReference type="ARBA" id="ARBA00022490"/>
    </source>
</evidence>
<evidence type="ECO:0000256" key="1">
    <source>
        <dbReference type="ARBA" id="ARBA00004496"/>
    </source>
</evidence>
<dbReference type="InterPro" id="IPR028939">
    <property type="entry name" value="P5C_Rdtase_cat_N"/>
</dbReference>
<dbReference type="FunFam" id="3.40.50.720:FF:000190">
    <property type="entry name" value="Pyrroline-5-carboxylate reductase"/>
    <property type="match status" value="1"/>
</dbReference>
<dbReference type="InterPro" id="IPR053790">
    <property type="entry name" value="P5CR-like_CS"/>
</dbReference>
<dbReference type="NCBIfam" id="TIGR00112">
    <property type="entry name" value="proC"/>
    <property type="match status" value="1"/>
</dbReference>
<keyword evidence="7 9" id="KW-0560">Oxidoreductase</keyword>
<accession>A0A7X2T1I3</accession>
<comment type="pathway">
    <text evidence="9 12">Amino-acid biosynthesis; L-proline biosynthesis; L-proline from L-glutamate 5-semialdehyde: step 1/1.</text>
</comment>
<comment type="caution">
    <text evidence="15">The sequence shown here is derived from an EMBL/GenBank/DDBJ whole genome shotgun (WGS) entry which is preliminary data.</text>
</comment>
<dbReference type="InterPro" id="IPR036291">
    <property type="entry name" value="NAD(P)-bd_dom_sf"/>
</dbReference>
<dbReference type="PIRSF" id="PIRSF000193">
    <property type="entry name" value="Pyrrol-5-carb_rd"/>
    <property type="match status" value="1"/>
</dbReference>
<evidence type="ECO:0000313" key="15">
    <source>
        <dbReference type="EMBL" id="MSR91652.1"/>
    </source>
</evidence>
<dbReference type="PANTHER" id="PTHR11645">
    <property type="entry name" value="PYRROLINE-5-CARBOXYLATE REDUCTASE"/>
    <property type="match status" value="1"/>
</dbReference>
<organism evidence="15 16">
    <name type="scientific">Inconstantimicrobium porci</name>
    <dbReference type="NCBI Taxonomy" id="2652291"/>
    <lineage>
        <taxon>Bacteria</taxon>
        <taxon>Bacillati</taxon>
        <taxon>Bacillota</taxon>
        <taxon>Clostridia</taxon>
        <taxon>Eubacteriales</taxon>
        <taxon>Clostridiaceae</taxon>
        <taxon>Inconstantimicrobium</taxon>
    </lineage>
</organism>
<evidence type="ECO:0000256" key="2">
    <source>
        <dbReference type="ARBA" id="ARBA00005525"/>
    </source>
</evidence>
<dbReference type="UniPathway" id="UPA00098">
    <property type="reaction ID" value="UER00361"/>
</dbReference>
<comment type="function">
    <text evidence="8 9">Catalyzes the reduction of 1-pyrroline-5-carboxylate (PCA) to L-proline.</text>
</comment>
<keyword evidence="16" id="KW-1185">Reference proteome</keyword>
<dbReference type="InterPro" id="IPR000304">
    <property type="entry name" value="Pyrroline-COOH_reductase"/>
</dbReference>
<evidence type="ECO:0000256" key="12">
    <source>
        <dbReference type="RuleBase" id="RU003903"/>
    </source>
</evidence>
<feature type="domain" description="Pyrroline-5-carboxylate reductase dimerisation" evidence="14">
    <location>
        <begin position="161"/>
        <end position="265"/>
    </location>
</feature>
<keyword evidence="5 9" id="KW-0641">Proline biosynthesis</keyword>
<dbReference type="HAMAP" id="MF_01925">
    <property type="entry name" value="P5C_reductase"/>
    <property type="match status" value="1"/>
</dbReference>
<comment type="similarity">
    <text evidence="2 9 12">Belongs to the pyrroline-5-carboxylate reductase family.</text>
</comment>
<dbReference type="PROSITE" id="PS00521">
    <property type="entry name" value="P5CR"/>
    <property type="match status" value="1"/>
</dbReference>
<evidence type="ECO:0000256" key="10">
    <source>
        <dbReference type="NCBIfam" id="TIGR00112"/>
    </source>
</evidence>
<evidence type="ECO:0000259" key="13">
    <source>
        <dbReference type="Pfam" id="PF03807"/>
    </source>
</evidence>
<dbReference type="InterPro" id="IPR008927">
    <property type="entry name" value="6-PGluconate_DH-like_C_sf"/>
</dbReference>
<dbReference type="Proteomes" id="UP000460287">
    <property type="component" value="Unassembled WGS sequence"/>
</dbReference>
<evidence type="ECO:0000259" key="14">
    <source>
        <dbReference type="Pfam" id="PF14748"/>
    </source>
</evidence>
<dbReference type="Gene3D" id="3.40.50.720">
    <property type="entry name" value="NAD(P)-binding Rossmann-like Domain"/>
    <property type="match status" value="1"/>
</dbReference>
<evidence type="ECO:0000256" key="7">
    <source>
        <dbReference type="ARBA" id="ARBA00023002"/>
    </source>
</evidence>
<dbReference type="RefSeq" id="WP_154531549.1">
    <property type="nucleotide sequence ID" value="NZ_JAXFSD010000141.1"/>
</dbReference>
<dbReference type="Gene3D" id="1.10.3730.10">
    <property type="entry name" value="ProC C-terminal domain-like"/>
    <property type="match status" value="1"/>
</dbReference>
<keyword evidence="4 9" id="KW-0028">Amino-acid biosynthesis</keyword>
<dbReference type="FunFam" id="1.10.3730.10:FF:000001">
    <property type="entry name" value="Pyrroline-5-carboxylate reductase"/>
    <property type="match status" value="1"/>
</dbReference>
<name>A0A7X2T1I3_9CLOT</name>
<dbReference type="SUPFAM" id="SSF48179">
    <property type="entry name" value="6-phosphogluconate dehydrogenase C-terminal domain-like"/>
    <property type="match status" value="1"/>
</dbReference>
<keyword evidence="3 9" id="KW-0963">Cytoplasm</keyword>
<evidence type="ECO:0000256" key="8">
    <source>
        <dbReference type="ARBA" id="ARBA00058118"/>
    </source>
</evidence>
<dbReference type="GO" id="GO:0055129">
    <property type="term" value="P:L-proline biosynthetic process"/>
    <property type="evidence" value="ECO:0007669"/>
    <property type="project" value="UniProtKB-UniRule"/>
</dbReference>
<dbReference type="EMBL" id="VULX01000013">
    <property type="protein sequence ID" value="MSR91652.1"/>
    <property type="molecule type" value="Genomic_DNA"/>
</dbReference>
<dbReference type="SUPFAM" id="SSF51735">
    <property type="entry name" value="NAD(P)-binding Rossmann-fold domains"/>
    <property type="match status" value="1"/>
</dbReference>
<feature type="binding site" evidence="11">
    <location>
        <position position="56"/>
    </location>
    <ligand>
        <name>NADPH</name>
        <dbReference type="ChEBI" id="CHEBI:57783"/>
    </ligand>
</feature>
<evidence type="ECO:0000256" key="4">
    <source>
        <dbReference type="ARBA" id="ARBA00022605"/>
    </source>
</evidence>
<evidence type="ECO:0000313" key="16">
    <source>
        <dbReference type="Proteomes" id="UP000460287"/>
    </source>
</evidence>
<gene>
    <name evidence="9 15" type="primary">proC</name>
    <name evidence="15" type="ORF">FYJ33_09635</name>
</gene>
<feature type="binding site" evidence="11">
    <location>
        <begin position="8"/>
        <end position="13"/>
    </location>
    <ligand>
        <name>NADP(+)</name>
        <dbReference type="ChEBI" id="CHEBI:58349"/>
    </ligand>
</feature>
<comment type="catalytic activity">
    <reaction evidence="9 12">
        <text>L-proline + NADP(+) = (S)-1-pyrroline-5-carboxylate + NADPH + 2 H(+)</text>
        <dbReference type="Rhea" id="RHEA:14109"/>
        <dbReference type="ChEBI" id="CHEBI:15378"/>
        <dbReference type="ChEBI" id="CHEBI:17388"/>
        <dbReference type="ChEBI" id="CHEBI:57783"/>
        <dbReference type="ChEBI" id="CHEBI:58349"/>
        <dbReference type="ChEBI" id="CHEBI:60039"/>
        <dbReference type="EC" id="1.5.1.2"/>
    </reaction>
</comment>
<proteinExistence type="inferred from homology"/>
<evidence type="ECO:0000256" key="6">
    <source>
        <dbReference type="ARBA" id="ARBA00022857"/>
    </source>
</evidence>
<feature type="domain" description="Pyrroline-5-carboxylate reductase catalytic N-terminal" evidence="13">
    <location>
        <begin position="4"/>
        <end position="98"/>
    </location>
</feature>
<dbReference type="GO" id="GO:0004735">
    <property type="term" value="F:pyrroline-5-carboxylate reductase activity"/>
    <property type="evidence" value="ECO:0007669"/>
    <property type="project" value="UniProtKB-UniRule"/>
</dbReference>
<comment type="subcellular location">
    <subcellularLocation>
        <location evidence="1 9">Cytoplasm</location>
    </subcellularLocation>
</comment>